<comment type="caution">
    <text evidence="1">The sequence shown here is derived from an EMBL/GenBank/DDBJ whole genome shotgun (WGS) entry which is preliminary data.</text>
</comment>
<proteinExistence type="predicted"/>
<keyword evidence="2" id="KW-1185">Reference proteome</keyword>
<evidence type="ECO:0000313" key="2">
    <source>
        <dbReference type="Proteomes" id="UP001457197"/>
    </source>
</evidence>
<organism evidence="1 2">
    <name type="scientific">Faecalibacterium tardum</name>
    <dbReference type="NCBI Taxonomy" id="3133156"/>
    <lineage>
        <taxon>Bacteria</taxon>
        <taxon>Bacillati</taxon>
        <taxon>Bacillota</taxon>
        <taxon>Clostridia</taxon>
        <taxon>Eubacteriales</taxon>
        <taxon>Oscillospiraceae</taxon>
        <taxon>Faecalibacterium</taxon>
    </lineage>
</organism>
<accession>A0ABV1AVQ8</accession>
<protein>
    <submittedName>
        <fullName evidence="1">Uncharacterized protein</fullName>
    </submittedName>
</protein>
<dbReference type="RefSeq" id="WP_349136500.1">
    <property type="nucleotide sequence ID" value="NZ_JBBMEO010000012.1"/>
</dbReference>
<gene>
    <name evidence="1" type="ORF">WMO44_09025</name>
</gene>
<dbReference type="Proteomes" id="UP001457197">
    <property type="component" value="Unassembled WGS sequence"/>
</dbReference>
<sequence>MSCRGFEPVCTNNELREYFSAKGLTYDGIDEGDILILCMMLQKELKKSNKAGETSVTMTLSKRVDMKKATNGHITECYIYMNAHYFTRRECISFNRDGWIGFAGWADDGNTNPLRRAFLAWCDYLAEGGGADGKG</sequence>
<dbReference type="EMBL" id="JBBMEO010000012">
    <property type="protein sequence ID" value="MEQ2362284.1"/>
    <property type="molecule type" value="Genomic_DNA"/>
</dbReference>
<reference evidence="1 2" key="1">
    <citation type="submission" date="2024-03" db="EMBL/GenBank/DDBJ databases">
        <title>Human intestinal bacterial collection.</title>
        <authorList>
            <person name="Pauvert C."/>
            <person name="Hitch T.C.A."/>
            <person name="Clavel T."/>
        </authorList>
    </citation>
    <scope>NUCLEOTIDE SEQUENCE [LARGE SCALE GENOMIC DNA]</scope>
    <source>
        <strain evidence="1 2">CLA-AA-H175</strain>
    </source>
</reference>
<name>A0ABV1AVQ8_9FIRM</name>
<evidence type="ECO:0000313" key="1">
    <source>
        <dbReference type="EMBL" id="MEQ2362284.1"/>
    </source>
</evidence>